<comment type="caution">
    <text evidence="2">The sequence shown here is derived from an EMBL/GenBank/DDBJ whole genome shotgun (WGS) entry which is preliminary data.</text>
</comment>
<evidence type="ECO:0000259" key="1">
    <source>
        <dbReference type="Pfam" id="PF05050"/>
    </source>
</evidence>
<dbReference type="AlphaFoldDB" id="A0A951QLC8"/>
<dbReference type="GO" id="GO:0005886">
    <property type="term" value="C:plasma membrane"/>
    <property type="evidence" value="ECO:0007669"/>
    <property type="project" value="TreeGrafter"/>
</dbReference>
<dbReference type="Pfam" id="PF05050">
    <property type="entry name" value="Methyltransf_21"/>
    <property type="match status" value="1"/>
</dbReference>
<dbReference type="SUPFAM" id="SSF53335">
    <property type="entry name" value="S-adenosyl-L-methionine-dependent methyltransferases"/>
    <property type="match status" value="1"/>
</dbReference>
<dbReference type="PANTHER" id="PTHR34009:SF2">
    <property type="entry name" value="PROTEIN STAR"/>
    <property type="match status" value="1"/>
</dbReference>
<dbReference type="InterPro" id="IPR006342">
    <property type="entry name" value="FkbM_mtfrase"/>
</dbReference>
<keyword evidence="2" id="KW-0808">Transferase</keyword>
<protein>
    <submittedName>
        <fullName evidence="2">FkbM family methyltransferase</fullName>
    </submittedName>
</protein>
<gene>
    <name evidence="2" type="ORF">KME60_04150</name>
</gene>
<dbReference type="NCBIfam" id="TIGR01444">
    <property type="entry name" value="fkbM_fam"/>
    <property type="match status" value="1"/>
</dbReference>
<feature type="domain" description="Methyltransferase FkbM" evidence="1">
    <location>
        <begin position="50"/>
        <end position="226"/>
    </location>
</feature>
<dbReference type="Gene3D" id="3.40.50.150">
    <property type="entry name" value="Vaccinia Virus protein VP39"/>
    <property type="match status" value="1"/>
</dbReference>
<reference evidence="2" key="2">
    <citation type="journal article" date="2022" name="Microbiol. Resour. Announc.">
        <title>Metagenome Sequencing to Explore Phylogenomics of Terrestrial Cyanobacteria.</title>
        <authorList>
            <person name="Ward R.D."/>
            <person name="Stajich J.E."/>
            <person name="Johansen J.R."/>
            <person name="Huntemann M."/>
            <person name="Clum A."/>
            <person name="Foster B."/>
            <person name="Foster B."/>
            <person name="Roux S."/>
            <person name="Palaniappan K."/>
            <person name="Varghese N."/>
            <person name="Mukherjee S."/>
            <person name="Reddy T.B.K."/>
            <person name="Daum C."/>
            <person name="Copeland A."/>
            <person name="Chen I.A."/>
            <person name="Ivanova N.N."/>
            <person name="Kyrpides N.C."/>
            <person name="Shapiro N."/>
            <person name="Eloe-Fadrosh E.A."/>
            <person name="Pietrasiak N."/>
        </authorList>
    </citation>
    <scope>NUCLEOTIDE SEQUENCE</scope>
    <source>
        <strain evidence="2">GSE-NOS-MK-12-04C</strain>
    </source>
</reference>
<name>A0A951QLC8_9CYAN</name>
<dbReference type="GO" id="GO:0032259">
    <property type="term" value="P:methylation"/>
    <property type="evidence" value="ECO:0007669"/>
    <property type="project" value="UniProtKB-KW"/>
</dbReference>
<dbReference type="GO" id="GO:0005737">
    <property type="term" value="C:cytoplasm"/>
    <property type="evidence" value="ECO:0007669"/>
    <property type="project" value="GOC"/>
</dbReference>
<dbReference type="EMBL" id="JAHHGZ010000003">
    <property type="protein sequence ID" value="MBW4666640.1"/>
    <property type="molecule type" value="Genomic_DNA"/>
</dbReference>
<dbReference type="InterPro" id="IPR029063">
    <property type="entry name" value="SAM-dependent_MTases_sf"/>
</dbReference>
<reference evidence="2" key="1">
    <citation type="submission" date="2021-05" db="EMBL/GenBank/DDBJ databases">
        <authorList>
            <person name="Pietrasiak N."/>
            <person name="Ward R."/>
            <person name="Stajich J.E."/>
            <person name="Kurbessoian T."/>
        </authorList>
    </citation>
    <scope>NUCLEOTIDE SEQUENCE</scope>
    <source>
        <strain evidence="2">GSE-NOS-MK-12-04C</strain>
    </source>
</reference>
<dbReference type="Proteomes" id="UP000729701">
    <property type="component" value="Unassembled WGS sequence"/>
</dbReference>
<dbReference type="GO" id="GO:0008168">
    <property type="term" value="F:methyltransferase activity"/>
    <property type="evidence" value="ECO:0007669"/>
    <property type="project" value="UniProtKB-KW"/>
</dbReference>
<evidence type="ECO:0000313" key="2">
    <source>
        <dbReference type="EMBL" id="MBW4666640.1"/>
    </source>
</evidence>
<dbReference type="GO" id="GO:0016197">
    <property type="term" value="P:endosomal transport"/>
    <property type="evidence" value="ECO:0007669"/>
    <property type="project" value="TreeGrafter"/>
</dbReference>
<dbReference type="PANTHER" id="PTHR34009">
    <property type="entry name" value="PROTEIN STAR"/>
    <property type="match status" value="1"/>
</dbReference>
<dbReference type="InterPro" id="IPR053202">
    <property type="entry name" value="EGF_Rcpt_Signaling_Reg"/>
</dbReference>
<evidence type="ECO:0000313" key="3">
    <source>
        <dbReference type="Proteomes" id="UP000729701"/>
    </source>
</evidence>
<keyword evidence="2" id="KW-0489">Methyltransferase</keyword>
<dbReference type="GO" id="GO:0006888">
    <property type="term" value="P:endoplasmic reticulum to Golgi vesicle-mediated transport"/>
    <property type="evidence" value="ECO:0007669"/>
    <property type="project" value="TreeGrafter"/>
</dbReference>
<sequence length="242" mass="28327">MNLNPRKFLKGMPGVFDLGKNISRKLGNKTELYLSLNRFFNRHKQLTFIQIGANDGISNDPFREFILRRDMHGVLVEPLPFLFKKLKNNYKSKHNLIFENCAVSYNTSELEIYTLNEEFLNFIPDSESLSGLASFEKEHILKHIGLGNEKFITNLKVPTKTIENIQSEYNFVSFDCLFMDIEGYESEIIDKIDFEKIQPKLIVYEFIHLGYKKIYIDKILINKGYKLKDCLQDTVAIRDDFT</sequence>
<proteinExistence type="predicted"/>
<organism evidence="2 3">
    <name type="scientific">Cyanomargarita calcarea GSE-NOS-MK-12-04C</name>
    <dbReference type="NCBI Taxonomy" id="2839659"/>
    <lineage>
        <taxon>Bacteria</taxon>
        <taxon>Bacillati</taxon>
        <taxon>Cyanobacteriota</taxon>
        <taxon>Cyanophyceae</taxon>
        <taxon>Nostocales</taxon>
        <taxon>Cyanomargaritaceae</taxon>
        <taxon>Cyanomargarita</taxon>
    </lineage>
</organism>
<accession>A0A951QLC8</accession>